<dbReference type="AlphaFoldDB" id="A0A4P9X6J0"/>
<dbReference type="OrthoDB" id="5596992at2759"/>
<feature type="region of interest" description="Disordered" evidence="1">
    <location>
        <begin position="547"/>
        <end position="578"/>
    </location>
</feature>
<dbReference type="Pfam" id="PF10307">
    <property type="entry name" value="HAD_SAK_1"/>
    <property type="match status" value="1"/>
</dbReference>
<dbReference type="GO" id="GO:1990259">
    <property type="term" value="F:histone H2AQ104 methyltransferase activity"/>
    <property type="evidence" value="ECO:0007669"/>
    <property type="project" value="TreeGrafter"/>
</dbReference>
<feature type="compositionally biased region" description="Pro residues" evidence="1">
    <location>
        <begin position="567"/>
        <end position="578"/>
    </location>
</feature>
<keyword evidence="4" id="KW-1185">Reference proteome</keyword>
<dbReference type="GO" id="GO:0003723">
    <property type="term" value="F:RNA binding"/>
    <property type="evidence" value="ECO:0007669"/>
    <property type="project" value="TreeGrafter"/>
</dbReference>
<dbReference type="GO" id="GO:0031428">
    <property type="term" value="C:box C/D methylation guide snoRNP complex"/>
    <property type="evidence" value="ECO:0007669"/>
    <property type="project" value="TreeGrafter"/>
</dbReference>
<gene>
    <name evidence="3" type="ORF">CXG81DRAFT_26532</name>
</gene>
<dbReference type="GO" id="GO:0008649">
    <property type="term" value="F:rRNA methyltransferase activity"/>
    <property type="evidence" value="ECO:0007669"/>
    <property type="project" value="TreeGrafter"/>
</dbReference>
<evidence type="ECO:0000313" key="4">
    <source>
        <dbReference type="Proteomes" id="UP000274922"/>
    </source>
</evidence>
<feature type="domain" description="Swiss Army Knife RNA repair protein HAD" evidence="2">
    <location>
        <begin position="58"/>
        <end position="241"/>
    </location>
</feature>
<dbReference type="InterPro" id="IPR036412">
    <property type="entry name" value="HAD-like_sf"/>
</dbReference>
<organism evidence="3 4">
    <name type="scientific">Caulochytrium protostelioides</name>
    <dbReference type="NCBI Taxonomy" id="1555241"/>
    <lineage>
        <taxon>Eukaryota</taxon>
        <taxon>Fungi</taxon>
        <taxon>Fungi incertae sedis</taxon>
        <taxon>Chytridiomycota</taxon>
        <taxon>Chytridiomycota incertae sedis</taxon>
        <taxon>Chytridiomycetes</taxon>
        <taxon>Caulochytriales</taxon>
        <taxon>Caulochytriaceae</taxon>
        <taxon>Caulochytrium</taxon>
    </lineage>
</organism>
<feature type="compositionally biased region" description="Low complexity" evidence="1">
    <location>
        <begin position="557"/>
        <end position="566"/>
    </location>
</feature>
<sequence length="578" mass="63444">MGPPRTRRQREGPARSPAHVYDYEHELNAWVQERQAAEGARLPTELIVFDFDSTLFRSPQPNPAVWTADAARDLIHFGGWFATPWTLGPPGIAPAVDASWWIDHVADAARAALAQPAATRPLVVMMTGRRRDRFADRIRTLCEQAGLAFDLYIFREGQDAQRPGYIANTLLFKCAVLTRILAALPSLRHITMWDDRLFHVNEFTAFLGQLQAQGRLDGYEVCFVDDEPLKAKFIERHVESREGERLLVSYPTHVMRHTASSGKPPASARNYRPPRVVDIPMVKLALDEESGMLLQSTLPDPWPTALWDATTLELHGDLPTMAAVATQLCSMGASGTTPAASETLLTTTTTTTTATTAGAATAATDPETQVSTDTVTETATATSMTARRVSFAVYQVGFWPRRLQCIRVLPLPPNQRPPSSPPDADALFDLVVYRDVRAKRVQSDKVWSWEALASPLVIEADVTVTWLRGVDPSAARSTAQAQRGARRPPRGAIAVGDLVRQYHPQLTGPQIGKMCRAIEQHMTAAALSNTPDHVPQIEQLARQMAWPPVLPTPRPPAAAATETTEPASPPSPATPRDE</sequence>
<dbReference type="GO" id="GO:0032040">
    <property type="term" value="C:small-subunit processome"/>
    <property type="evidence" value="ECO:0007669"/>
    <property type="project" value="TreeGrafter"/>
</dbReference>
<dbReference type="PANTHER" id="PTHR10335">
    <property type="entry name" value="RRNA 2-O-METHYLTRANSFERASE FIBRILLARIN"/>
    <property type="match status" value="1"/>
</dbReference>
<dbReference type="Proteomes" id="UP000274922">
    <property type="component" value="Unassembled WGS sequence"/>
</dbReference>
<accession>A0A4P9X6J0</accession>
<dbReference type="InterPro" id="IPR018812">
    <property type="entry name" value="SAK_HAD"/>
</dbReference>
<name>A0A4P9X6J0_9FUNG</name>
<dbReference type="EMBL" id="ML014199">
    <property type="protein sequence ID" value="RKP00788.1"/>
    <property type="molecule type" value="Genomic_DNA"/>
</dbReference>
<evidence type="ECO:0000259" key="2">
    <source>
        <dbReference type="Pfam" id="PF10307"/>
    </source>
</evidence>
<protein>
    <recommendedName>
        <fullName evidence="2">Swiss Army Knife RNA repair protein HAD domain-containing protein</fullName>
    </recommendedName>
</protein>
<evidence type="ECO:0000313" key="3">
    <source>
        <dbReference type="EMBL" id="RKP00788.1"/>
    </source>
</evidence>
<proteinExistence type="predicted"/>
<reference evidence="4" key="1">
    <citation type="journal article" date="2018" name="Nat. Microbiol.">
        <title>Leveraging single-cell genomics to expand the fungal tree of life.</title>
        <authorList>
            <person name="Ahrendt S.R."/>
            <person name="Quandt C.A."/>
            <person name="Ciobanu D."/>
            <person name="Clum A."/>
            <person name="Salamov A."/>
            <person name="Andreopoulos B."/>
            <person name="Cheng J.F."/>
            <person name="Woyke T."/>
            <person name="Pelin A."/>
            <person name="Henrissat B."/>
            <person name="Reynolds N.K."/>
            <person name="Benny G.L."/>
            <person name="Smith M.E."/>
            <person name="James T.Y."/>
            <person name="Grigoriev I.V."/>
        </authorList>
    </citation>
    <scope>NUCLEOTIDE SEQUENCE [LARGE SCALE GENOMIC DNA]</scope>
    <source>
        <strain evidence="4">ATCC 52028</strain>
    </source>
</reference>
<dbReference type="PANTHER" id="PTHR10335:SF23">
    <property type="entry name" value="OB FOLD-CONTAINING PROTEIN, NUCLEIC ACID BINDING"/>
    <property type="match status" value="1"/>
</dbReference>
<dbReference type="SUPFAM" id="SSF56784">
    <property type="entry name" value="HAD-like"/>
    <property type="match status" value="1"/>
</dbReference>
<evidence type="ECO:0000256" key="1">
    <source>
        <dbReference type="SAM" id="MobiDB-lite"/>
    </source>
</evidence>
<dbReference type="GO" id="GO:0000494">
    <property type="term" value="P:box C/D sno(s)RNA 3'-end processing"/>
    <property type="evidence" value="ECO:0007669"/>
    <property type="project" value="TreeGrafter"/>
</dbReference>